<feature type="domain" description="Oligopeptide transport permease C-like N-terminal" evidence="10">
    <location>
        <begin position="22"/>
        <end position="58"/>
    </location>
</feature>
<dbReference type="Pfam" id="PF12911">
    <property type="entry name" value="OppC_N"/>
    <property type="match status" value="1"/>
</dbReference>
<evidence type="ECO:0000256" key="4">
    <source>
        <dbReference type="ARBA" id="ARBA00022519"/>
    </source>
</evidence>
<dbReference type="AlphaFoldDB" id="A0A7H4MVF3"/>
<feature type="transmembrane region" description="Helical" evidence="8">
    <location>
        <begin position="83"/>
        <end position="108"/>
    </location>
</feature>
<keyword evidence="5 8" id="KW-0812">Transmembrane</keyword>
<dbReference type="PANTHER" id="PTHR43386:SF1">
    <property type="entry name" value="D,D-DIPEPTIDE TRANSPORT SYSTEM PERMEASE PROTEIN DDPC-RELATED"/>
    <property type="match status" value="1"/>
</dbReference>
<evidence type="ECO:0000259" key="10">
    <source>
        <dbReference type="Pfam" id="PF12911"/>
    </source>
</evidence>
<dbReference type="InterPro" id="IPR000515">
    <property type="entry name" value="MetI-like"/>
</dbReference>
<keyword evidence="6 8" id="KW-1133">Transmembrane helix</keyword>
<protein>
    <submittedName>
        <fullName evidence="11">Dipeptide transport system permease DppC</fullName>
    </submittedName>
</protein>
<dbReference type="EMBL" id="UGJR01000005">
    <property type="protein sequence ID" value="STT05100.1"/>
    <property type="molecule type" value="Genomic_DNA"/>
</dbReference>
<evidence type="ECO:0000256" key="2">
    <source>
        <dbReference type="ARBA" id="ARBA00022448"/>
    </source>
</evidence>
<keyword evidence="2" id="KW-0813">Transport</keyword>
<evidence type="ECO:0000256" key="3">
    <source>
        <dbReference type="ARBA" id="ARBA00022475"/>
    </source>
</evidence>
<evidence type="ECO:0000259" key="9">
    <source>
        <dbReference type="Pfam" id="PF00528"/>
    </source>
</evidence>
<dbReference type="Pfam" id="PF00528">
    <property type="entry name" value="BPD_transp_1"/>
    <property type="match status" value="1"/>
</dbReference>
<feature type="transmembrane region" description="Helical" evidence="8">
    <location>
        <begin position="120"/>
        <end position="140"/>
    </location>
</feature>
<sequence length="275" mass="29720">MKAIATFSRLRQRAIPRQQALFAGLAIVGLWLLVACLAPWIAPFDPIAQDASSSLLPPGGAHLFGTDNFGRDVFSRVLWGARVDLQICLLGVLFPFMLGTTLGALAGYIGGVADALVMRVIDIVLAFPFLVLMLAIIAILGPGLSSFYMAMAMVGWVSYARLVRAQVLTLKTARFYSGGPQSGLRPSADFVPPSAAQCANRSHHFFDVRLRSGAAERGLGELSRARRAASYRRMGDYGGRRAELYHYRMVDNHLSGACHRAAGDGLQPAGRWAGR</sequence>
<gene>
    <name evidence="11" type="primary">ddpC_4</name>
    <name evidence="11" type="ORF">NCTC11694_06663</name>
</gene>
<name>A0A7H4MVF3_9ENTR</name>
<dbReference type="CDD" id="cd06261">
    <property type="entry name" value="TM_PBP2"/>
    <property type="match status" value="1"/>
</dbReference>
<feature type="transmembrane region" description="Helical" evidence="8">
    <location>
        <begin position="20"/>
        <end position="42"/>
    </location>
</feature>
<keyword evidence="4" id="KW-0997">Cell inner membrane</keyword>
<dbReference type="GO" id="GO:0005886">
    <property type="term" value="C:plasma membrane"/>
    <property type="evidence" value="ECO:0007669"/>
    <property type="project" value="UniProtKB-SubCell"/>
</dbReference>
<dbReference type="SUPFAM" id="SSF161098">
    <property type="entry name" value="MetI-like"/>
    <property type="match status" value="1"/>
</dbReference>
<dbReference type="InterPro" id="IPR050366">
    <property type="entry name" value="BP-dependent_transpt_permease"/>
</dbReference>
<evidence type="ECO:0000256" key="6">
    <source>
        <dbReference type="ARBA" id="ARBA00022989"/>
    </source>
</evidence>
<evidence type="ECO:0000313" key="12">
    <source>
        <dbReference type="Proteomes" id="UP000255050"/>
    </source>
</evidence>
<keyword evidence="7 8" id="KW-0472">Membrane</keyword>
<evidence type="ECO:0000256" key="7">
    <source>
        <dbReference type="ARBA" id="ARBA00023136"/>
    </source>
</evidence>
<dbReference type="InterPro" id="IPR025966">
    <property type="entry name" value="OppC_N"/>
</dbReference>
<feature type="domain" description="ABC transmembrane type-1" evidence="9">
    <location>
        <begin position="99"/>
        <end position="170"/>
    </location>
</feature>
<evidence type="ECO:0000313" key="11">
    <source>
        <dbReference type="EMBL" id="STT05100.1"/>
    </source>
</evidence>
<organism evidence="11 12">
    <name type="scientific">Klebsiella michiganensis</name>
    <dbReference type="NCBI Taxonomy" id="1134687"/>
    <lineage>
        <taxon>Bacteria</taxon>
        <taxon>Pseudomonadati</taxon>
        <taxon>Pseudomonadota</taxon>
        <taxon>Gammaproteobacteria</taxon>
        <taxon>Enterobacterales</taxon>
        <taxon>Enterobacteriaceae</taxon>
        <taxon>Klebsiella/Raoultella group</taxon>
        <taxon>Klebsiella</taxon>
    </lineage>
</organism>
<dbReference type="Proteomes" id="UP000255050">
    <property type="component" value="Unassembled WGS sequence"/>
</dbReference>
<evidence type="ECO:0000256" key="8">
    <source>
        <dbReference type="SAM" id="Phobius"/>
    </source>
</evidence>
<dbReference type="PANTHER" id="PTHR43386">
    <property type="entry name" value="OLIGOPEPTIDE TRANSPORT SYSTEM PERMEASE PROTEIN APPC"/>
    <property type="match status" value="1"/>
</dbReference>
<evidence type="ECO:0000256" key="5">
    <source>
        <dbReference type="ARBA" id="ARBA00022692"/>
    </source>
</evidence>
<dbReference type="GO" id="GO:0055085">
    <property type="term" value="P:transmembrane transport"/>
    <property type="evidence" value="ECO:0007669"/>
    <property type="project" value="InterPro"/>
</dbReference>
<evidence type="ECO:0000256" key="1">
    <source>
        <dbReference type="ARBA" id="ARBA00004429"/>
    </source>
</evidence>
<proteinExistence type="predicted"/>
<reference evidence="11 12" key="1">
    <citation type="submission" date="2018-06" db="EMBL/GenBank/DDBJ databases">
        <authorList>
            <consortium name="Pathogen Informatics"/>
            <person name="Doyle S."/>
        </authorList>
    </citation>
    <scope>NUCLEOTIDE SEQUENCE [LARGE SCALE GENOMIC DNA]</scope>
    <source>
        <strain evidence="11 12">NCTC11694</strain>
    </source>
</reference>
<comment type="subcellular location">
    <subcellularLocation>
        <location evidence="1">Cell inner membrane</location>
        <topology evidence="1">Multi-pass membrane protein</topology>
    </subcellularLocation>
</comment>
<comment type="caution">
    <text evidence="11">The sequence shown here is derived from an EMBL/GenBank/DDBJ whole genome shotgun (WGS) entry which is preliminary data.</text>
</comment>
<accession>A0A7H4MVF3</accession>
<dbReference type="InterPro" id="IPR035906">
    <property type="entry name" value="MetI-like_sf"/>
</dbReference>
<keyword evidence="3" id="KW-1003">Cell membrane</keyword>